<keyword evidence="2" id="KW-1185">Reference proteome</keyword>
<dbReference type="AlphaFoldDB" id="A0A6A6GFM0"/>
<accession>A0A6A6GFM0</accession>
<organism evidence="1 2">
    <name type="scientific">Elsinoe ampelina</name>
    <dbReference type="NCBI Taxonomy" id="302913"/>
    <lineage>
        <taxon>Eukaryota</taxon>
        <taxon>Fungi</taxon>
        <taxon>Dikarya</taxon>
        <taxon>Ascomycota</taxon>
        <taxon>Pezizomycotina</taxon>
        <taxon>Dothideomycetes</taxon>
        <taxon>Dothideomycetidae</taxon>
        <taxon>Myriangiales</taxon>
        <taxon>Elsinoaceae</taxon>
        <taxon>Elsinoe</taxon>
    </lineage>
</organism>
<reference evidence="2" key="1">
    <citation type="journal article" date="2020" name="Stud. Mycol.">
        <title>101 Dothideomycetes genomes: A test case for predicting lifestyles and emergence of pathogens.</title>
        <authorList>
            <person name="Haridas S."/>
            <person name="Albert R."/>
            <person name="Binder M."/>
            <person name="Bloem J."/>
            <person name="LaButti K."/>
            <person name="Salamov A."/>
            <person name="Andreopoulos B."/>
            <person name="Baker S."/>
            <person name="Barry K."/>
            <person name="Bills G."/>
            <person name="Bluhm B."/>
            <person name="Cannon C."/>
            <person name="Castanera R."/>
            <person name="Culley D."/>
            <person name="Daum C."/>
            <person name="Ezra D."/>
            <person name="Gonzalez J."/>
            <person name="Henrissat B."/>
            <person name="Kuo A."/>
            <person name="Liang C."/>
            <person name="Lipzen A."/>
            <person name="Lutzoni F."/>
            <person name="Magnuson J."/>
            <person name="Mondo S."/>
            <person name="Nolan M."/>
            <person name="Ohm R."/>
            <person name="Pangilinan J."/>
            <person name="Park H.-J."/>
            <person name="Ramirez L."/>
            <person name="Alfaro M."/>
            <person name="Sun H."/>
            <person name="Tritt A."/>
            <person name="Yoshinaga Y."/>
            <person name="Zwiers L.-H."/>
            <person name="Turgeon B."/>
            <person name="Goodwin S."/>
            <person name="Spatafora J."/>
            <person name="Crous P."/>
            <person name="Grigoriev I."/>
        </authorList>
    </citation>
    <scope>NUCLEOTIDE SEQUENCE [LARGE SCALE GENOMIC DNA]</scope>
    <source>
        <strain evidence="2">CECT 20119</strain>
    </source>
</reference>
<sequence>MAKLASGMAYRTSEMFAYYELGGCAALYRLSDSFLYDRGEPVNVRFFIENLPTDYVYLLALLHTLSSRNTFDQNATNQEVHAPVSRIIFNRLYQPQRRWTPDGTIGLRYFGEKNLHSSLVPLLRHPESVVLAVRNLYPLVTLVFAKSVSGGERNVVAFSFRSSEVFSQTATILQLLEQPRKRSGAFYGLRRQMLAQAAVLLMFSFPLEKHLESEAMDTTLAMEPQLLGLDVESAAMSSIDVDHARALISLADYKTSQARLALLNKVAAKPTSEATEIRLRLRLALAAHLARNGDFEASNNKIDEQVESGDSTIGSVLRHTISRRLATLKASNLIALGDISVADHVLGEIGFPELPLPMEMASVLECHVLSARINLDKKDVEAAQQDTLPRAICCIADILRLRGQAAAWCRLLNEVQLQKRSCSLSAVLINSAMLRCLMDCGKVEAIRQQIDHVILLASFLDVEEYASSGVVMQLEDARKRISSSAVVQDPE</sequence>
<proteinExistence type="predicted"/>
<dbReference type="Proteomes" id="UP000799538">
    <property type="component" value="Unassembled WGS sequence"/>
</dbReference>
<dbReference type="EMBL" id="ML992505">
    <property type="protein sequence ID" value="KAF2224313.1"/>
    <property type="molecule type" value="Genomic_DNA"/>
</dbReference>
<gene>
    <name evidence="1" type="ORF">BDZ85DRAFT_310533</name>
</gene>
<evidence type="ECO:0000313" key="2">
    <source>
        <dbReference type="Proteomes" id="UP000799538"/>
    </source>
</evidence>
<protein>
    <submittedName>
        <fullName evidence="1">Uncharacterized protein</fullName>
    </submittedName>
</protein>
<evidence type="ECO:0000313" key="1">
    <source>
        <dbReference type="EMBL" id="KAF2224313.1"/>
    </source>
</evidence>
<name>A0A6A6GFM0_9PEZI</name>